<dbReference type="InterPro" id="IPR002328">
    <property type="entry name" value="ADH_Zn_CS"/>
</dbReference>
<dbReference type="CDD" id="cd08279">
    <property type="entry name" value="Zn_ADH_class_III"/>
    <property type="match status" value="1"/>
</dbReference>
<dbReference type="GO" id="GO:0051903">
    <property type="term" value="F:S-(hydroxymethyl)glutathione dehydrogenase [NAD(P)+] activity"/>
    <property type="evidence" value="ECO:0007669"/>
    <property type="project" value="TreeGrafter"/>
</dbReference>
<keyword evidence="5" id="KW-0520">NAD</keyword>
<proteinExistence type="inferred from homology"/>
<evidence type="ECO:0000256" key="5">
    <source>
        <dbReference type="ARBA" id="ARBA00023027"/>
    </source>
</evidence>
<dbReference type="Gene3D" id="3.40.50.720">
    <property type="entry name" value="NAD(P)-binding Rossmann-like Domain"/>
    <property type="match status" value="1"/>
</dbReference>
<dbReference type="InterPro" id="IPR013149">
    <property type="entry name" value="ADH-like_C"/>
</dbReference>
<reference evidence="8" key="1">
    <citation type="submission" date="2019-09" db="EMBL/GenBank/DDBJ databases">
        <title>Characterisation of the sponge microbiome using genome-centric metagenomics.</title>
        <authorList>
            <person name="Engelberts J.P."/>
            <person name="Robbins S.J."/>
            <person name="De Goeij J.M."/>
            <person name="Aranda M."/>
            <person name="Bell S.C."/>
            <person name="Webster N.S."/>
        </authorList>
    </citation>
    <scope>NUCLEOTIDE SEQUENCE</scope>
    <source>
        <strain evidence="8">SB0664_bin_27</strain>
    </source>
</reference>
<comment type="cofactor">
    <cofactor evidence="1 6">
        <name>Zn(2+)</name>
        <dbReference type="ChEBI" id="CHEBI:29105"/>
    </cofactor>
</comment>
<sequence>MGASGVCHSDLSVVNGTIYYPPPVALGHEGAGVVERVGGNVTYVKPGDHVILSFVTYCEHCVMCEMGRVCLCQGFDVRKGYLLDDTCRLHNAKGHDIPQMSRIATMSELAVVPEQALIKIDPDYPLDKAALVGCGVTTGVGAVLKTAEVEAGSTVAVIGTGGVGLNAVQGARVAGAERIIAVDLVDRKLEFARQFGATDTVDGSETDAVEAVKELTGGLGVDYAFEAIGSSVTIRQAFDMVRYAGTAVAIGLARQDDMVPIPPQELIWAEKRLIGSYYGSSRPRVDMPEYLRLYDEGKLMLDELITQTYQLEQINEAFDDMEAGKNARGILALDL</sequence>
<dbReference type="Pfam" id="PF00107">
    <property type="entry name" value="ADH_zinc_N"/>
    <property type="match status" value="1"/>
</dbReference>
<dbReference type="GO" id="GO:0046294">
    <property type="term" value="P:formaldehyde catabolic process"/>
    <property type="evidence" value="ECO:0007669"/>
    <property type="project" value="TreeGrafter"/>
</dbReference>
<accession>A0A6B0YYC8</accession>
<dbReference type="InterPro" id="IPR013154">
    <property type="entry name" value="ADH-like_N"/>
</dbReference>
<comment type="caution">
    <text evidence="8">The sequence shown here is derived from an EMBL/GenBank/DDBJ whole genome shotgun (WGS) entry which is preliminary data.</text>
</comment>
<evidence type="ECO:0000259" key="7">
    <source>
        <dbReference type="SMART" id="SM00829"/>
    </source>
</evidence>
<protein>
    <submittedName>
        <fullName evidence="8">Zn-dependent alcohol dehydrogenase</fullName>
    </submittedName>
</protein>
<name>A0A6B0YYC8_9CHLR</name>
<evidence type="ECO:0000313" key="8">
    <source>
        <dbReference type="EMBL" id="MXY96060.1"/>
    </source>
</evidence>
<dbReference type="EMBL" id="VXRG01000185">
    <property type="protein sequence ID" value="MXY96060.1"/>
    <property type="molecule type" value="Genomic_DNA"/>
</dbReference>
<feature type="domain" description="Enoyl reductase (ER)" evidence="7">
    <location>
        <begin position="2"/>
        <end position="333"/>
    </location>
</feature>
<evidence type="ECO:0000256" key="6">
    <source>
        <dbReference type="RuleBase" id="RU361277"/>
    </source>
</evidence>
<dbReference type="PANTHER" id="PTHR43880:SF12">
    <property type="entry name" value="ALCOHOL DEHYDROGENASE CLASS-3"/>
    <property type="match status" value="1"/>
</dbReference>
<dbReference type="Pfam" id="PF08240">
    <property type="entry name" value="ADH_N"/>
    <property type="match status" value="1"/>
</dbReference>
<keyword evidence="3 6" id="KW-0862">Zinc</keyword>
<organism evidence="8">
    <name type="scientific">Caldilineaceae bacterium SB0664_bin_27</name>
    <dbReference type="NCBI Taxonomy" id="2605260"/>
    <lineage>
        <taxon>Bacteria</taxon>
        <taxon>Bacillati</taxon>
        <taxon>Chloroflexota</taxon>
        <taxon>Caldilineae</taxon>
        <taxon>Caldilineales</taxon>
        <taxon>Caldilineaceae</taxon>
    </lineage>
</organism>
<evidence type="ECO:0000256" key="3">
    <source>
        <dbReference type="ARBA" id="ARBA00022833"/>
    </source>
</evidence>
<dbReference type="SUPFAM" id="SSF51735">
    <property type="entry name" value="NAD(P)-binding Rossmann-fold domains"/>
    <property type="match status" value="1"/>
</dbReference>
<gene>
    <name evidence="8" type="ORF">F4Y42_21675</name>
</gene>
<dbReference type="SMART" id="SM00829">
    <property type="entry name" value="PKS_ER"/>
    <property type="match status" value="1"/>
</dbReference>
<comment type="similarity">
    <text evidence="6">Belongs to the zinc-containing alcohol dehydrogenase family.</text>
</comment>
<dbReference type="InterPro" id="IPR020843">
    <property type="entry name" value="ER"/>
</dbReference>
<dbReference type="FunFam" id="3.40.50.720:FF:000003">
    <property type="entry name" value="S-(hydroxymethyl)glutathione dehydrogenase"/>
    <property type="match status" value="1"/>
</dbReference>
<dbReference type="AlphaFoldDB" id="A0A6B0YYC8"/>
<evidence type="ECO:0000256" key="1">
    <source>
        <dbReference type="ARBA" id="ARBA00001947"/>
    </source>
</evidence>
<keyword evidence="4" id="KW-0560">Oxidoreductase</keyword>
<dbReference type="InterPro" id="IPR011032">
    <property type="entry name" value="GroES-like_sf"/>
</dbReference>
<dbReference type="GO" id="GO:0005829">
    <property type="term" value="C:cytosol"/>
    <property type="evidence" value="ECO:0007669"/>
    <property type="project" value="TreeGrafter"/>
</dbReference>
<dbReference type="PROSITE" id="PS00059">
    <property type="entry name" value="ADH_ZINC"/>
    <property type="match status" value="1"/>
</dbReference>
<dbReference type="GO" id="GO:0008270">
    <property type="term" value="F:zinc ion binding"/>
    <property type="evidence" value="ECO:0007669"/>
    <property type="project" value="InterPro"/>
</dbReference>
<keyword evidence="2 6" id="KW-0479">Metal-binding</keyword>
<dbReference type="InterPro" id="IPR036291">
    <property type="entry name" value="NAD(P)-bd_dom_sf"/>
</dbReference>
<evidence type="ECO:0000256" key="2">
    <source>
        <dbReference type="ARBA" id="ARBA00022723"/>
    </source>
</evidence>
<dbReference type="SUPFAM" id="SSF50129">
    <property type="entry name" value="GroES-like"/>
    <property type="match status" value="2"/>
</dbReference>
<dbReference type="Gene3D" id="3.90.180.10">
    <property type="entry name" value="Medium-chain alcohol dehydrogenases, catalytic domain"/>
    <property type="match status" value="1"/>
</dbReference>
<evidence type="ECO:0000256" key="4">
    <source>
        <dbReference type="ARBA" id="ARBA00023002"/>
    </source>
</evidence>
<dbReference type="PANTHER" id="PTHR43880">
    <property type="entry name" value="ALCOHOL DEHYDROGENASE"/>
    <property type="match status" value="1"/>
</dbReference>